<dbReference type="GO" id="GO:0046983">
    <property type="term" value="F:protein dimerization activity"/>
    <property type="evidence" value="ECO:0007669"/>
    <property type="project" value="InterPro"/>
</dbReference>
<evidence type="ECO:0000256" key="1">
    <source>
        <dbReference type="ARBA" id="ARBA00004123"/>
    </source>
</evidence>
<dbReference type="InterPro" id="IPR052035">
    <property type="entry name" value="ZnF_BED_domain_contain"/>
</dbReference>
<gene>
    <name evidence="8" type="ORF">ARMOST_18473</name>
</gene>
<dbReference type="OMA" id="PHITNIC"/>
<feature type="compositionally biased region" description="Low complexity" evidence="6">
    <location>
        <begin position="143"/>
        <end position="161"/>
    </location>
</feature>
<reference evidence="9" key="1">
    <citation type="journal article" date="2017" name="Nat. Ecol. Evol.">
        <title>Genome expansion and lineage-specific genetic innovations in the forest pathogenic fungi Armillaria.</title>
        <authorList>
            <person name="Sipos G."/>
            <person name="Prasanna A.N."/>
            <person name="Walter M.C."/>
            <person name="O'Connor E."/>
            <person name="Balint B."/>
            <person name="Krizsan K."/>
            <person name="Kiss B."/>
            <person name="Hess J."/>
            <person name="Varga T."/>
            <person name="Slot J."/>
            <person name="Riley R."/>
            <person name="Boka B."/>
            <person name="Rigling D."/>
            <person name="Barry K."/>
            <person name="Lee J."/>
            <person name="Mihaltcheva S."/>
            <person name="LaButti K."/>
            <person name="Lipzen A."/>
            <person name="Waldron R."/>
            <person name="Moloney N.M."/>
            <person name="Sperisen C."/>
            <person name="Kredics L."/>
            <person name="Vagvoelgyi C."/>
            <person name="Patrignani A."/>
            <person name="Fitzpatrick D."/>
            <person name="Nagy I."/>
            <person name="Doyle S."/>
            <person name="Anderson J.B."/>
            <person name="Grigoriev I.V."/>
            <person name="Gueldener U."/>
            <person name="Muensterkoetter M."/>
            <person name="Nagy L.G."/>
        </authorList>
    </citation>
    <scope>NUCLEOTIDE SEQUENCE [LARGE SCALE GENOMIC DNA]</scope>
    <source>
        <strain evidence="9">C18/9</strain>
    </source>
</reference>
<evidence type="ECO:0000313" key="9">
    <source>
        <dbReference type="Proteomes" id="UP000219338"/>
    </source>
</evidence>
<keyword evidence="3" id="KW-0863">Zinc-finger</keyword>
<dbReference type="InterPro" id="IPR008906">
    <property type="entry name" value="HATC_C_dom"/>
</dbReference>
<keyword evidence="5" id="KW-0539">Nucleus</keyword>
<protein>
    <recommendedName>
        <fullName evidence="7">HAT C-terminal dimerisation domain-containing protein</fullName>
    </recommendedName>
</protein>
<proteinExistence type="predicted"/>
<dbReference type="OrthoDB" id="3250324at2759"/>
<dbReference type="SUPFAM" id="SSF53098">
    <property type="entry name" value="Ribonuclease H-like"/>
    <property type="match status" value="1"/>
</dbReference>
<keyword evidence="9" id="KW-1185">Reference proteome</keyword>
<evidence type="ECO:0000313" key="8">
    <source>
        <dbReference type="EMBL" id="SJL14994.1"/>
    </source>
</evidence>
<accession>A0A284S1Z5</accession>
<keyword evidence="4" id="KW-0862">Zinc</keyword>
<dbReference type="Proteomes" id="UP000219338">
    <property type="component" value="Unassembled WGS sequence"/>
</dbReference>
<dbReference type="Pfam" id="PF05699">
    <property type="entry name" value="Dimer_Tnp_hAT"/>
    <property type="match status" value="1"/>
</dbReference>
<evidence type="ECO:0000256" key="4">
    <source>
        <dbReference type="ARBA" id="ARBA00022833"/>
    </source>
</evidence>
<name>A0A284S1Z5_ARMOS</name>
<dbReference type="GO" id="GO:0005634">
    <property type="term" value="C:nucleus"/>
    <property type="evidence" value="ECO:0007669"/>
    <property type="project" value="UniProtKB-SubCell"/>
</dbReference>
<keyword evidence="2" id="KW-0479">Metal-binding</keyword>
<sequence length="889" mass="100220">MAPTGRPRGRPRRKGRDADTEPTAVVPDDADAGPEGPGPTEAITVHPGGALNARFFIPGLDHCSPAPATQPPTSHVTPRTPPPPVTPVPQQSTHRRRRQADPADPDGDNPFTSTAERSSRRAQPLRIVQFSGAETFNIEDLSEPSTPTTPTPVLRPVAATPKSNRRRRRAKRTTAEMPNIPDLRPFYEVREDRVHCIFCSAQKKSTSFGRSTTSTSNWRRHLLTKHLGLWVEACDRLKVKITADNAEGPVAAYRESKGQDLRQNSGFPDGIDEVPGFSLEAFIDALVAFIVSNDQSFNVVESPELRRIFLMLREELTDDDIPRRTQIRKRVMEIWEDHLKQLSKEMQGALGKISFTCDMWSNANLVPFMAVTAHWIETKEVHPPNGGDPYLALSLRADLIGFHRVPGRHDGEHLARAFLFIVDRLRIASKMGWISLDNASNNDTMMAFLETLLMQRGIEFDAIKRHIRCFAHIVNLACKAVLTAITNIDYAHDDADFVPQPGQPTNFMAACRRDPIATARSVVRLIRGSSIRRQIFSEILESLNDVDNLQLLRDVITRWSSTLLMIERVLYLRPAIDSFLSSRDFPEFHKYQLSNAEWGALSDFKNILAVPHAFQQILSCEKTPCISDTIPAFEAMQFTWEELQKEMPHAADIIAKGLEKFAEYRARANDVPIYSLAILIHPAYKLQWFQKNLPGEVLEVKDLFINTLRKYKNTPDLQTPAPQTTSNSGNPLTRARNILRLDKHANATSSEPRHSLYAEVERYLSDPVRSDISILMFWQENQKRYPTIFSFALDVLPIQGTSVPSERVFSSGKETDTLRRNRLGADSMEALQMLKYSVRKGRGLNFTEGTDEMSEIRELELLIEQQTSIPEDMQAFIKGLVLENGGDTI</sequence>
<evidence type="ECO:0000256" key="5">
    <source>
        <dbReference type="ARBA" id="ARBA00023242"/>
    </source>
</evidence>
<dbReference type="PANTHER" id="PTHR46481">
    <property type="entry name" value="ZINC FINGER BED DOMAIN-CONTAINING PROTEIN 4"/>
    <property type="match status" value="1"/>
</dbReference>
<feature type="compositionally biased region" description="Basic residues" evidence="6">
    <location>
        <begin position="163"/>
        <end position="172"/>
    </location>
</feature>
<feature type="region of interest" description="Disordered" evidence="6">
    <location>
        <begin position="1"/>
        <end position="174"/>
    </location>
</feature>
<evidence type="ECO:0000256" key="2">
    <source>
        <dbReference type="ARBA" id="ARBA00022723"/>
    </source>
</evidence>
<evidence type="ECO:0000256" key="6">
    <source>
        <dbReference type="SAM" id="MobiDB-lite"/>
    </source>
</evidence>
<evidence type="ECO:0000256" key="3">
    <source>
        <dbReference type="ARBA" id="ARBA00022771"/>
    </source>
</evidence>
<feature type="domain" description="HAT C-terminal dimerisation" evidence="7">
    <location>
        <begin position="759"/>
        <end position="835"/>
    </location>
</feature>
<comment type="subcellular location">
    <subcellularLocation>
        <location evidence="1">Nucleus</location>
    </subcellularLocation>
</comment>
<organism evidence="8 9">
    <name type="scientific">Armillaria ostoyae</name>
    <name type="common">Armillaria root rot fungus</name>
    <dbReference type="NCBI Taxonomy" id="47428"/>
    <lineage>
        <taxon>Eukaryota</taxon>
        <taxon>Fungi</taxon>
        <taxon>Dikarya</taxon>
        <taxon>Basidiomycota</taxon>
        <taxon>Agaricomycotina</taxon>
        <taxon>Agaricomycetes</taxon>
        <taxon>Agaricomycetidae</taxon>
        <taxon>Agaricales</taxon>
        <taxon>Marasmiineae</taxon>
        <taxon>Physalacriaceae</taxon>
        <taxon>Armillaria</taxon>
    </lineage>
</organism>
<dbReference type="InterPro" id="IPR012337">
    <property type="entry name" value="RNaseH-like_sf"/>
</dbReference>
<dbReference type="AlphaFoldDB" id="A0A284S1Z5"/>
<evidence type="ECO:0000259" key="7">
    <source>
        <dbReference type="Pfam" id="PF05699"/>
    </source>
</evidence>
<dbReference type="EMBL" id="FUEG01000026">
    <property type="protein sequence ID" value="SJL14994.1"/>
    <property type="molecule type" value="Genomic_DNA"/>
</dbReference>
<dbReference type="PANTHER" id="PTHR46481:SF10">
    <property type="entry name" value="ZINC FINGER BED DOMAIN-CONTAINING PROTEIN 39"/>
    <property type="match status" value="1"/>
</dbReference>
<dbReference type="GO" id="GO:0008270">
    <property type="term" value="F:zinc ion binding"/>
    <property type="evidence" value="ECO:0007669"/>
    <property type="project" value="UniProtKB-KW"/>
</dbReference>